<evidence type="ECO:0000256" key="10">
    <source>
        <dbReference type="SAM" id="MobiDB-lite"/>
    </source>
</evidence>
<dbReference type="Pfam" id="PF11145">
    <property type="entry name" value="DUF2921"/>
    <property type="match status" value="1"/>
</dbReference>
<proteinExistence type="predicted"/>
<organism evidence="13 14">
    <name type="scientific">Cryomyces antarcticus</name>
    <dbReference type="NCBI Taxonomy" id="329879"/>
    <lineage>
        <taxon>Eukaryota</taxon>
        <taxon>Fungi</taxon>
        <taxon>Dikarya</taxon>
        <taxon>Ascomycota</taxon>
        <taxon>Pezizomycotina</taxon>
        <taxon>Dothideomycetes</taxon>
        <taxon>Dothideomycetes incertae sedis</taxon>
        <taxon>Cryomyces</taxon>
    </lineage>
</organism>
<keyword evidence="6 11" id="KW-0812">Transmembrane</keyword>
<feature type="region of interest" description="Disordered" evidence="10">
    <location>
        <begin position="255"/>
        <end position="276"/>
    </location>
</feature>
<keyword evidence="8 11" id="KW-1133">Transmembrane helix</keyword>
<evidence type="ECO:0000256" key="1">
    <source>
        <dbReference type="ARBA" id="ARBA00000900"/>
    </source>
</evidence>
<evidence type="ECO:0000256" key="9">
    <source>
        <dbReference type="ARBA" id="ARBA00023136"/>
    </source>
</evidence>
<feature type="non-terminal residue" evidence="13">
    <location>
        <position position="1"/>
    </location>
</feature>
<feature type="transmembrane region" description="Helical" evidence="11">
    <location>
        <begin position="191"/>
        <end position="213"/>
    </location>
</feature>
<feature type="non-terminal residue" evidence="13">
    <location>
        <position position="384"/>
    </location>
</feature>
<accession>A0ABR0KQH7</accession>
<comment type="catalytic activity">
    <reaction evidence="1">
        <text>S-ubiquitinyl-[E2 ubiquitin-conjugating enzyme]-L-cysteine + [acceptor protein]-L-lysine = [E2 ubiquitin-conjugating enzyme]-L-cysteine + N(6)-ubiquitinyl-[acceptor protein]-L-lysine.</text>
        <dbReference type="EC" id="2.3.2.27"/>
    </reaction>
</comment>
<evidence type="ECO:0000256" key="6">
    <source>
        <dbReference type="ARBA" id="ARBA00022692"/>
    </source>
</evidence>
<evidence type="ECO:0000313" key="14">
    <source>
        <dbReference type="Proteomes" id="UP001357485"/>
    </source>
</evidence>
<keyword evidence="7" id="KW-0833">Ubl conjugation pathway</keyword>
<evidence type="ECO:0000313" key="13">
    <source>
        <dbReference type="EMBL" id="KAK5107413.1"/>
    </source>
</evidence>
<name>A0ABR0KQH7_9PEZI</name>
<evidence type="ECO:0000256" key="8">
    <source>
        <dbReference type="ARBA" id="ARBA00022989"/>
    </source>
</evidence>
<evidence type="ECO:0000256" key="7">
    <source>
        <dbReference type="ARBA" id="ARBA00022786"/>
    </source>
</evidence>
<dbReference type="Proteomes" id="UP001357485">
    <property type="component" value="Unassembled WGS sequence"/>
</dbReference>
<dbReference type="EMBL" id="JAVRRA010025781">
    <property type="protein sequence ID" value="KAK5107413.1"/>
    <property type="molecule type" value="Genomic_DNA"/>
</dbReference>
<evidence type="ECO:0000256" key="3">
    <source>
        <dbReference type="ARBA" id="ARBA00004906"/>
    </source>
</evidence>
<comment type="pathway">
    <text evidence="3">Protein modification; protein ubiquitination.</text>
</comment>
<feature type="domain" description="SWEET-like" evidence="12">
    <location>
        <begin position="151"/>
        <end position="262"/>
    </location>
</feature>
<protein>
    <recommendedName>
        <fullName evidence="4">RING-type E3 ubiquitin transferase</fullName>
        <ecNumber evidence="4">2.3.2.27</ecNumber>
    </recommendedName>
</protein>
<keyword evidence="5" id="KW-0808">Transferase</keyword>
<comment type="subcellular location">
    <subcellularLocation>
        <location evidence="2">Endomembrane system</location>
        <topology evidence="2">Multi-pass membrane protein</topology>
    </subcellularLocation>
</comment>
<evidence type="ECO:0000256" key="5">
    <source>
        <dbReference type="ARBA" id="ARBA00022679"/>
    </source>
</evidence>
<dbReference type="InterPro" id="IPR021319">
    <property type="entry name" value="DUF2921"/>
</dbReference>
<feature type="transmembrane region" description="Helical" evidence="11">
    <location>
        <begin position="219"/>
        <end position="244"/>
    </location>
</feature>
<evidence type="ECO:0000259" key="12">
    <source>
        <dbReference type="Pfam" id="PF11145"/>
    </source>
</evidence>
<sequence>DKFAGIFALPHLALSETTFHSSQQLLKRTLNKTIELQKNNPDALSNPWSSSPDTASNAAWTVPHCEYIAYLQQHPVPSPLGRTGYWSENSLTLDSIEDELRFPTGRSAPPPPPMQMSMLLFSPDCGFILESKGPPDYAPQEGLHLRGPKLEALFSTGRRYVLLYAFTLSAQLLFLVRQMKEASTPSTRSRISLYTVGMLAMGDGFAAITFMIVGMFLDGAWLTLVTTAFVALLAVSFFGMKFLLDVWSVQAPERRRQERQQQSAATATTAPSTTPAGFPIITAAGADTLPPPVTARTAANSGAMPIILPPDQDELTDAAANPTPPAAATDTATATRSDLGALYTRFYFILLLLVFLSLHATSWPPTLRSLYTTALSFLYLSFWT</sequence>
<feature type="transmembrane region" description="Helical" evidence="11">
    <location>
        <begin position="342"/>
        <end position="360"/>
    </location>
</feature>
<evidence type="ECO:0000256" key="11">
    <source>
        <dbReference type="SAM" id="Phobius"/>
    </source>
</evidence>
<feature type="compositionally biased region" description="Low complexity" evidence="10">
    <location>
        <begin position="260"/>
        <end position="276"/>
    </location>
</feature>
<evidence type="ECO:0000256" key="2">
    <source>
        <dbReference type="ARBA" id="ARBA00004127"/>
    </source>
</evidence>
<keyword evidence="14" id="KW-1185">Reference proteome</keyword>
<gene>
    <name evidence="13" type="ORF">LTR16_006316</name>
</gene>
<feature type="transmembrane region" description="Helical" evidence="11">
    <location>
        <begin position="160"/>
        <end position="179"/>
    </location>
</feature>
<keyword evidence="9 11" id="KW-0472">Membrane</keyword>
<dbReference type="EC" id="2.3.2.27" evidence="4"/>
<evidence type="ECO:0000256" key="4">
    <source>
        <dbReference type="ARBA" id="ARBA00012483"/>
    </source>
</evidence>
<comment type="caution">
    <text evidence="13">The sequence shown here is derived from an EMBL/GenBank/DDBJ whole genome shotgun (WGS) entry which is preliminary data.</text>
</comment>
<reference evidence="13 14" key="1">
    <citation type="submission" date="2023-08" db="EMBL/GenBank/DDBJ databases">
        <title>Black Yeasts Isolated from many extreme environments.</title>
        <authorList>
            <person name="Coleine C."/>
            <person name="Stajich J.E."/>
            <person name="Selbmann L."/>
        </authorList>
    </citation>
    <scope>NUCLEOTIDE SEQUENCE [LARGE SCALE GENOMIC DNA]</scope>
    <source>
        <strain evidence="13 14">CCFEE 536</strain>
    </source>
</reference>